<evidence type="ECO:0000313" key="2">
    <source>
        <dbReference type="EMBL" id="AIC92959.1"/>
    </source>
</evidence>
<proteinExistence type="predicted"/>
<dbReference type="KEGG" id="ble:BleG1_0351"/>
<evidence type="ECO:0008006" key="4">
    <source>
        <dbReference type="Google" id="ProtNLM"/>
    </source>
</evidence>
<feature type="transmembrane region" description="Helical" evidence="1">
    <location>
        <begin position="74"/>
        <end position="101"/>
    </location>
</feature>
<sequence length="277" mass="31757">MNLQEAYRCLDLSENATDEEIEKQYMRWIRKQKADPSISLDDKTEAYTRIRNHRDYGSTNQNDTMKEKVSHFFYYYKIHTVAAVIGLGVLFTVGSTIYSYYQERKELATLPDANVEIMFYGSFLHPGLNEEAEEVVEESVLALMPEWNRVDATLTYHSVDTENLLDVGAQQRSTVLLATERPDLYIFDEASFQTFVGSGMFEPLDEIDDQVNKDVYASSHVYGVEEGEAEERLVGLKLDYHSLYDTIDINEDVTQIAAIRKDAANKENALQLLLTLQ</sequence>
<accession>A0A060LYT3</accession>
<reference evidence="2 3" key="1">
    <citation type="journal article" date="2014" name="Gene">
        <title>A comparative genomic analysis of the alkalitolerant soil bacterium Bacillus lehensis G1.</title>
        <authorList>
            <person name="Noor Y.M."/>
            <person name="Samsulrizal N.H."/>
            <person name="Jema'on N.A."/>
            <person name="Low K.O."/>
            <person name="Ramli A.N."/>
            <person name="Alias N.I."/>
            <person name="Damis S.I."/>
            <person name="Fuzi S.F."/>
            <person name="Isa M.N."/>
            <person name="Murad A.M."/>
            <person name="Raih M.F."/>
            <person name="Bakar F.D."/>
            <person name="Najimudin N."/>
            <person name="Mahadi N.M."/>
            <person name="Illias R.M."/>
        </authorList>
    </citation>
    <scope>NUCLEOTIDE SEQUENCE [LARGE SCALE GENOMIC DNA]</scope>
    <source>
        <strain evidence="2 3">G1</strain>
    </source>
</reference>
<keyword evidence="1" id="KW-1133">Transmembrane helix</keyword>
<dbReference type="Proteomes" id="UP000027142">
    <property type="component" value="Chromosome"/>
</dbReference>
<protein>
    <recommendedName>
        <fullName evidence="4">J domain-containing protein</fullName>
    </recommendedName>
</protein>
<dbReference type="STRING" id="1246626.BleG1_0351"/>
<dbReference type="EMBL" id="CP003923">
    <property type="protein sequence ID" value="AIC92959.1"/>
    <property type="molecule type" value="Genomic_DNA"/>
</dbReference>
<dbReference type="AlphaFoldDB" id="A0A060LYT3"/>
<name>A0A060LYT3_9BACI</name>
<dbReference type="PATRIC" id="fig|1246626.3.peg.340"/>
<dbReference type="eggNOG" id="COG2214">
    <property type="taxonomic scope" value="Bacteria"/>
</dbReference>
<dbReference type="Gene3D" id="3.40.190.10">
    <property type="entry name" value="Periplasmic binding protein-like II"/>
    <property type="match status" value="1"/>
</dbReference>
<dbReference type="HOGENOM" id="CLU_078505_0_0_9"/>
<evidence type="ECO:0000256" key="1">
    <source>
        <dbReference type="SAM" id="Phobius"/>
    </source>
</evidence>
<dbReference type="OrthoDB" id="1738492at2"/>
<dbReference type="RefSeq" id="WP_038476477.1">
    <property type="nucleotide sequence ID" value="NZ_CP003923.1"/>
</dbReference>
<evidence type="ECO:0000313" key="3">
    <source>
        <dbReference type="Proteomes" id="UP000027142"/>
    </source>
</evidence>
<gene>
    <name evidence="2" type="ORF">BleG1_0351</name>
</gene>
<organism evidence="2 3">
    <name type="scientific">Shouchella lehensis G1</name>
    <dbReference type="NCBI Taxonomy" id="1246626"/>
    <lineage>
        <taxon>Bacteria</taxon>
        <taxon>Bacillati</taxon>
        <taxon>Bacillota</taxon>
        <taxon>Bacilli</taxon>
        <taxon>Bacillales</taxon>
        <taxon>Bacillaceae</taxon>
        <taxon>Shouchella</taxon>
    </lineage>
</organism>
<keyword evidence="1" id="KW-0472">Membrane</keyword>
<keyword evidence="1" id="KW-0812">Transmembrane</keyword>
<keyword evidence="3" id="KW-1185">Reference proteome</keyword>